<dbReference type="GO" id="GO:0019894">
    <property type="term" value="F:kinesin binding"/>
    <property type="evidence" value="ECO:0007669"/>
    <property type="project" value="TreeGrafter"/>
</dbReference>
<dbReference type="GO" id="GO:0007018">
    <property type="term" value="P:microtubule-based movement"/>
    <property type="evidence" value="ECO:0007669"/>
    <property type="project" value="TreeGrafter"/>
</dbReference>
<sequence>MARNSGGKSVPARGAAKMLIASGLLLWPSAQAVSVMEKPAAARAPQTEQAPPGMTRVEIRDDRRSVRALLSAAAQAADEGRFEQAESHYARALDIAERVLGLDDDDTLRTINNLGVFYTRQGRYDEAELFLNRAIEGRQRVFGPEHPQTLTALNNLATFYGMIGRMAEAEPLLLQVLEIRERVSGPDHPNTLGVINNLAYSYSRQGRYAEAEPLYLRVLEISERTLGWDNQNTIVSADNLAILYNRQQRYAEAEPLFLRVQEAATRTLGANHQTTLTSVNNLAAMYDSQQRYDEAEPLYVRAMEGSIVALGQDHPATLVAMDNLASLYNNQRRYAESERLRLQVLEVSERVLGPEHFDTLITVNNLAVQYHRQGRNEDAEPLYSRTLAGERALLGETHPSTIQTAYDLTALRLELGDAVRALEPASLLLTGLRRRRSETVSGSFGEAQLEREEADQSQTFALYADTVWAAGEATDRELAGEAFEALQDAMAGTANRAIIRMAIRRFADEAGEGLGALVRQREELSNRWAENNESYGLSMSDARSAGEQDRAAARTERAEIEDAMEQIDARLREEFPDYFALIRPESLSVEEAQAMLGPDEAILLTVPTGRGTHIMAVSRESFGWAQSDWTARQIEAAVRRLRWEVGANVEVSPEEEAAWLALEAPGSPFPFDRSTAFALYNAVIAPVAEAIEGRNHVFIAAGGALSGLPFSILVTQEPEGDDNDPEALRATHWFADAHALTHIPSIQSLHLLRRFEPSGGGATGFAGFGDPVLDGQAQSRGMNRGARALDASAVLARSGGGVANVRALRSMARLPGTAIELENMRNALDAPENSVWLAERATEAAVKEADLSGAAILAFATHGLMAGEISDFAEPGLVFTPPDTASALDDGYLAASEVSALRLDADWVILSACNTATGDGGSSQGLSGLARAFFYAGARNLLASYWPVNDEVAARLTVRTIALRQADSELSRASAFQQAMQEVRDDLGHDTGQTSWAHPAFWAPFTLIGDGAR</sequence>
<evidence type="ECO:0000313" key="13">
    <source>
        <dbReference type="EMBL" id="RED16113.1"/>
    </source>
</evidence>
<gene>
    <name evidence="13" type="ORF">DFR46_1127</name>
</gene>
<name>A0A3D9FED6_9SPHN</name>
<dbReference type="EMBL" id="QRDP01000004">
    <property type="protein sequence ID" value="RED16113.1"/>
    <property type="molecule type" value="Genomic_DNA"/>
</dbReference>
<dbReference type="GO" id="GO:0005874">
    <property type="term" value="C:microtubule"/>
    <property type="evidence" value="ECO:0007669"/>
    <property type="project" value="UniProtKB-KW"/>
</dbReference>
<feature type="domain" description="CHAT" evidence="12">
    <location>
        <begin position="675"/>
        <end position="1010"/>
    </location>
</feature>
<feature type="chain" id="PRO_5017701743" evidence="11">
    <location>
        <begin position="33"/>
        <end position="1013"/>
    </location>
</feature>
<dbReference type="GO" id="GO:0005871">
    <property type="term" value="C:kinesin complex"/>
    <property type="evidence" value="ECO:0007669"/>
    <property type="project" value="InterPro"/>
</dbReference>
<dbReference type="GO" id="GO:0005737">
    <property type="term" value="C:cytoplasm"/>
    <property type="evidence" value="ECO:0007669"/>
    <property type="project" value="TreeGrafter"/>
</dbReference>
<reference evidence="13 14" key="1">
    <citation type="submission" date="2018-07" db="EMBL/GenBank/DDBJ databases">
        <title>Genomic Encyclopedia of Type Strains, Phase IV (KMG-IV): sequencing the most valuable type-strain genomes for metagenomic binning, comparative biology and taxonomic classification.</title>
        <authorList>
            <person name="Goeker M."/>
        </authorList>
    </citation>
    <scope>NUCLEOTIDE SEQUENCE [LARGE SCALE GENOMIC DNA]</scope>
    <source>
        <strain evidence="13 14">DSM 26725</strain>
    </source>
</reference>
<feature type="signal peptide" evidence="11">
    <location>
        <begin position="1"/>
        <end position="32"/>
    </location>
</feature>
<keyword evidence="5" id="KW-0677">Repeat</keyword>
<evidence type="ECO:0000256" key="1">
    <source>
        <dbReference type="ARBA" id="ARBA00004245"/>
    </source>
</evidence>
<evidence type="ECO:0000259" key="12">
    <source>
        <dbReference type="Pfam" id="PF12770"/>
    </source>
</evidence>
<evidence type="ECO:0000256" key="8">
    <source>
        <dbReference type="ARBA" id="ARBA00023175"/>
    </source>
</evidence>
<keyword evidence="14" id="KW-1185">Reference proteome</keyword>
<dbReference type="Proteomes" id="UP000256310">
    <property type="component" value="Unassembled WGS sequence"/>
</dbReference>
<feature type="repeat" description="TPR" evidence="10">
    <location>
        <begin position="108"/>
        <end position="141"/>
    </location>
</feature>
<keyword evidence="6 10" id="KW-0802">TPR repeat</keyword>
<protein>
    <submittedName>
        <fullName evidence="13">CHAT domain-containing protein</fullName>
    </submittedName>
</protein>
<evidence type="ECO:0000256" key="5">
    <source>
        <dbReference type="ARBA" id="ARBA00022737"/>
    </source>
</evidence>
<dbReference type="PROSITE" id="PS50005">
    <property type="entry name" value="TPR"/>
    <property type="match status" value="1"/>
</dbReference>
<accession>A0A3D9FED6</accession>
<dbReference type="InterPro" id="IPR011990">
    <property type="entry name" value="TPR-like_helical_dom_sf"/>
</dbReference>
<evidence type="ECO:0000256" key="11">
    <source>
        <dbReference type="SAM" id="SignalP"/>
    </source>
</evidence>
<dbReference type="SMART" id="SM00028">
    <property type="entry name" value="TPR"/>
    <property type="match status" value="8"/>
</dbReference>
<keyword evidence="3" id="KW-0963">Cytoplasm</keyword>
<keyword evidence="11" id="KW-0732">Signal</keyword>
<keyword evidence="8" id="KW-0505">Motor protein</keyword>
<evidence type="ECO:0000256" key="10">
    <source>
        <dbReference type="PROSITE-ProRule" id="PRU00339"/>
    </source>
</evidence>
<dbReference type="PRINTS" id="PR00381">
    <property type="entry name" value="KINESINLIGHT"/>
</dbReference>
<evidence type="ECO:0000313" key="14">
    <source>
        <dbReference type="Proteomes" id="UP000256310"/>
    </source>
</evidence>
<dbReference type="InterPro" id="IPR024983">
    <property type="entry name" value="CHAT_dom"/>
</dbReference>
<dbReference type="OrthoDB" id="9787760at2"/>
<dbReference type="InterPro" id="IPR002151">
    <property type="entry name" value="Kinesin_light"/>
</dbReference>
<evidence type="ECO:0000256" key="3">
    <source>
        <dbReference type="ARBA" id="ARBA00022490"/>
    </source>
</evidence>
<evidence type="ECO:0000256" key="9">
    <source>
        <dbReference type="ARBA" id="ARBA00023212"/>
    </source>
</evidence>
<keyword evidence="9" id="KW-0206">Cytoskeleton</keyword>
<keyword evidence="4" id="KW-0493">Microtubule</keyword>
<evidence type="ECO:0000256" key="7">
    <source>
        <dbReference type="ARBA" id="ARBA00023054"/>
    </source>
</evidence>
<dbReference type="InterPro" id="IPR019734">
    <property type="entry name" value="TPR_rpt"/>
</dbReference>
<dbReference type="PANTHER" id="PTHR45783:SF3">
    <property type="entry name" value="KINESIN LIGHT CHAIN"/>
    <property type="match status" value="1"/>
</dbReference>
<dbReference type="Pfam" id="PF12770">
    <property type="entry name" value="CHAT"/>
    <property type="match status" value="1"/>
</dbReference>
<keyword evidence="7" id="KW-0175">Coiled coil</keyword>
<dbReference type="AlphaFoldDB" id="A0A3D9FED6"/>
<proteinExistence type="inferred from homology"/>
<comment type="similarity">
    <text evidence="2">Belongs to the kinesin light chain family.</text>
</comment>
<organism evidence="13 14">
    <name type="scientific">Parasphingopyxis lamellibrachiae</name>
    <dbReference type="NCBI Taxonomy" id="680125"/>
    <lineage>
        <taxon>Bacteria</taxon>
        <taxon>Pseudomonadati</taxon>
        <taxon>Pseudomonadota</taxon>
        <taxon>Alphaproteobacteria</taxon>
        <taxon>Sphingomonadales</taxon>
        <taxon>Sphingomonadaceae</taxon>
        <taxon>Parasphingopyxis</taxon>
    </lineage>
</organism>
<dbReference type="Gene3D" id="1.25.40.10">
    <property type="entry name" value="Tetratricopeptide repeat domain"/>
    <property type="match status" value="2"/>
</dbReference>
<evidence type="ECO:0000256" key="2">
    <source>
        <dbReference type="ARBA" id="ARBA00009622"/>
    </source>
</evidence>
<comment type="caution">
    <text evidence="13">The sequence shown here is derived from an EMBL/GenBank/DDBJ whole genome shotgun (WGS) entry which is preliminary data.</text>
</comment>
<evidence type="ECO:0000256" key="4">
    <source>
        <dbReference type="ARBA" id="ARBA00022701"/>
    </source>
</evidence>
<dbReference type="PANTHER" id="PTHR45783">
    <property type="entry name" value="KINESIN LIGHT CHAIN"/>
    <property type="match status" value="1"/>
</dbReference>
<comment type="subcellular location">
    <subcellularLocation>
        <location evidence="1">Cytoplasm</location>
        <location evidence="1">Cytoskeleton</location>
    </subcellularLocation>
</comment>
<evidence type="ECO:0000256" key="6">
    <source>
        <dbReference type="ARBA" id="ARBA00022803"/>
    </source>
</evidence>
<dbReference type="SUPFAM" id="SSF48452">
    <property type="entry name" value="TPR-like"/>
    <property type="match status" value="2"/>
</dbReference>
<dbReference type="RefSeq" id="WP_147297626.1">
    <property type="nucleotide sequence ID" value="NZ_QRDP01000004.1"/>
</dbReference>
<dbReference type="Pfam" id="PF13424">
    <property type="entry name" value="TPR_12"/>
    <property type="match status" value="4"/>
</dbReference>